<evidence type="ECO:0000256" key="6">
    <source>
        <dbReference type="ARBA" id="ARBA00023242"/>
    </source>
</evidence>
<keyword evidence="4" id="KW-0378">Hydrolase</keyword>
<protein>
    <submittedName>
        <fullName evidence="8">Mgc81809 protein</fullName>
    </submittedName>
</protein>
<evidence type="ECO:0000256" key="1">
    <source>
        <dbReference type="ARBA" id="ARBA00004123"/>
    </source>
</evidence>
<dbReference type="GO" id="GO:0005634">
    <property type="term" value="C:nucleus"/>
    <property type="evidence" value="ECO:0007669"/>
    <property type="project" value="UniProtKB-SubCell"/>
</dbReference>
<dbReference type="InterPro" id="IPR015021">
    <property type="entry name" value="C11orf54_DUF1907"/>
</dbReference>
<gene>
    <name evidence="8" type="ORF">SPI_05440</name>
</gene>
<comment type="caution">
    <text evidence="8">The sequence shown here is derived from an EMBL/GenBank/DDBJ whole genome shotgun (WGS) entry which is preliminary data.</text>
</comment>
<evidence type="ECO:0000313" key="9">
    <source>
        <dbReference type="Proteomes" id="UP000076874"/>
    </source>
</evidence>
<sequence length="322" mass="35018">METARYELSPPSLEEVAKVLASALPRNYAESSVEVVDCPDLRKPPFYLATEGLGGRRTIADVGGQPNLFPRPRRDKNYSLIETAKLMKLDPDRGSLIGAGAAPNHVHGINSELAPNLSWQGGFDHNVNNLSRSVRIVPGDAAKGVADSVGSIFSGSTECSLMVNVYGSLGLPGPVIKVTARGRRGTAGSISEFMRTALRDVYGADRQVSLGGVFVLKSGRANFHVMPDFPSGDQLPFKDRKAVDSWLTFHHFAAPIVCLSTFHSADLHNLGLRMEHTHCFSVDKPVGGHYHYDLVGEGEEEVEYEGYFNVADTLVRIDQPKN</sequence>
<keyword evidence="5" id="KW-0862">Zinc</keyword>
<keyword evidence="9" id="KW-1185">Reference proteome</keyword>
<evidence type="ECO:0000256" key="5">
    <source>
        <dbReference type="ARBA" id="ARBA00022833"/>
    </source>
</evidence>
<evidence type="ECO:0000313" key="8">
    <source>
        <dbReference type="EMBL" id="OAA60316.1"/>
    </source>
</evidence>
<dbReference type="SMART" id="SM01168">
    <property type="entry name" value="DUF1907"/>
    <property type="match status" value="1"/>
</dbReference>
<dbReference type="OrthoDB" id="5119241at2759"/>
<comment type="subunit">
    <text evidence="2">Monomer.</text>
</comment>
<dbReference type="GO" id="GO:0008270">
    <property type="term" value="F:zinc ion binding"/>
    <property type="evidence" value="ECO:0007669"/>
    <property type="project" value="TreeGrafter"/>
</dbReference>
<dbReference type="PANTHER" id="PTHR13204">
    <property type="entry name" value="PTD012 PROTEIN"/>
    <property type="match status" value="1"/>
</dbReference>
<organism evidence="8 9">
    <name type="scientific">Niveomyces insectorum RCEF 264</name>
    <dbReference type="NCBI Taxonomy" id="1081102"/>
    <lineage>
        <taxon>Eukaryota</taxon>
        <taxon>Fungi</taxon>
        <taxon>Dikarya</taxon>
        <taxon>Ascomycota</taxon>
        <taxon>Pezizomycotina</taxon>
        <taxon>Sordariomycetes</taxon>
        <taxon>Hypocreomycetidae</taxon>
        <taxon>Hypocreales</taxon>
        <taxon>Cordycipitaceae</taxon>
        <taxon>Niveomyces</taxon>
    </lineage>
</organism>
<reference evidence="8 9" key="1">
    <citation type="journal article" date="2016" name="Genome Biol. Evol.">
        <title>Divergent and convergent evolution of fungal pathogenicity.</title>
        <authorList>
            <person name="Shang Y."/>
            <person name="Xiao G."/>
            <person name="Zheng P."/>
            <person name="Cen K."/>
            <person name="Zhan S."/>
            <person name="Wang C."/>
        </authorList>
    </citation>
    <scope>NUCLEOTIDE SEQUENCE [LARGE SCALE GENOMIC DNA]</scope>
    <source>
        <strain evidence="8 9">RCEF 264</strain>
    </source>
</reference>
<dbReference type="PANTHER" id="PTHR13204:SF1">
    <property type="entry name" value="ESTER HYDROLASE C11ORF54"/>
    <property type="match status" value="1"/>
</dbReference>
<dbReference type="GO" id="GO:0016788">
    <property type="term" value="F:hydrolase activity, acting on ester bonds"/>
    <property type="evidence" value="ECO:0007669"/>
    <property type="project" value="TreeGrafter"/>
</dbReference>
<dbReference type="AlphaFoldDB" id="A0A167T870"/>
<feature type="domain" description="DUF1907" evidence="7">
    <location>
        <begin position="19"/>
        <end position="317"/>
    </location>
</feature>
<name>A0A167T870_9HYPO</name>
<evidence type="ECO:0000256" key="2">
    <source>
        <dbReference type="ARBA" id="ARBA00011245"/>
    </source>
</evidence>
<comment type="subcellular location">
    <subcellularLocation>
        <location evidence="1">Nucleus</location>
    </subcellularLocation>
</comment>
<dbReference type="SUPFAM" id="SSF117856">
    <property type="entry name" value="AF0104/ALDC/Ptd012-like"/>
    <property type="match status" value="1"/>
</dbReference>
<evidence type="ECO:0000256" key="3">
    <source>
        <dbReference type="ARBA" id="ARBA00022723"/>
    </source>
</evidence>
<evidence type="ECO:0000256" key="4">
    <source>
        <dbReference type="ARBA" id="ARBA00022801"/>
    </source>
</evidence>
<evidence type="ECO:0000259" key="7">
    <source>
        <dbReference type="SMART" id="SM01168"/>
    </source>
</evidence>
<accession>A0A167T870</accession>
<dbReference type="CDD" id="cd17298">
    <property type="entry name" value="DUF1907"/>
    <property type="match status" value="1"/>
</dbReference>
<dbReference type="EMBL" id="AZHD01000009">
    <property type="protein sequence ID" value="OAA60316.1"/>
    <property type="molecule type" value="Genomic_DNA"/>
</dbReference>
<keyword evidence="3" id="KW-0479">Metal-binding</keyword>
<dbReference type="Pfam" id="PF08925">
    <property type="entry name" value="DUF1907"/>
    <property type="match status" value="1"/>
</dbReference>
<keyword evidence="6" id="KW-0539">Nucleus</keyword>
<proteinExistence type="predicted"/>
<dbReference type="Proteomes" id="UP000076874">
    <property type="component" value="Unassembled WGS sequence"/>
</dbReference>